<gene>
    <name evidence="1" type="ORF">J3R73_001593</name>
</gene>
<dbReference type="Proteomes" id="UP001237448">
    <property type="component" value="Unassembled WGS sequence"/>
</dbReference>
<evidence type="ECO:0000313" key="2">
    <source>
        <dbReference type="Proteomes" id="UP001237448"/>
    </source>
</evidence>
<protein>
    <submittedName>
        <fullName evidence="1">Uncharacterized protein</fullName>
    </submittedName>
</protein>
<dbReference type="RefSeq" id="WP_307424702.1">
    <property type="nucleotide sequence ID" value="NZ_JAUSVK010000001.1"/>
</dbReference>
<keyword evidence="2" id="KW-1185">Reference proteome</keyword>
<evidence type="ECO:0000313" key="1">
    <source>
        <dbReference type="EMBL" id="MDQ0391801.1"/>
    </source>
</evidence>
<name>A0ABU0FBJ1_9HYPH</name>
<sequence>MSSLADILTAFFSWLAGAVQGAMAVMLKDEDAESQQNAAALERERQLHALPDADLLDRMHDTNAQLRAIRSRDSDCPRDYVPIPAEP</sequence>
<proteinExistence type="predicted"/>
<organism evidence="1 2">
    <name type="scientific">Labrys monachus</name>
    <dbReference type="NCBI Taxonomy" id="217067"/>
    <lineage>
        <taxon>Bacteria</taxon>
        <taxon>Pseudomonadati</taxon>
        <taxon>Pseudomonadota</taxon>
        <taxon>Alphaproteobacteria</taxon>
        <taxon>Hyphomicrobiales</taxon>
        <taxon>Xanthobacteraceae</taxon>
        <taxon>Labrys</taxon>
    </lineage>
</organism>
<comment type="caution">
    <text evidence="1">The sequence shown here is derived from an EMBL/GenBank/DDBJ whole genome shotgun (WGS) entry which is preliminary data.</text>
</comment>
<reference evidence="1 2" key="1">
    <citation type="submission" date="2023-07" db="EMBL/GenBank/DDBJ databases">
        <title>Genomic Encyclopedia of Type Strains, Phase IV (KMG-IV): sequencing the most valuable type-strain genomes for metagenomic binning, comparative biology and taxonomic classification.</title>
        <authorList>
            <person name="Goeker M."/>
        </authorList>
    </citation>
    <scope>NUCLEOTIDE SEQUENCE [LARGE SCALE GENOMIC DNA]</scope>
    <source>
        <strain evidence="1 2">DSM 5896</strain>
    </source>
</reference>
<dbReference type="EMBL" id="JAUSVK010000001">
    <property type="protein sequence ID" value="MDQ0391801.1"/>
    <property type="molecule type" value="Genomic_DNA"/>
</dbReference>
<accession>A0ABU0FBJ1</accession>